<evidence type="ECO:0000256" key="1">
    <source>
        <dbReference type="SAM" id="MobiDB-lite"/>
    </source>
</evidence>
<reference evidence="2 3" key="1">
    <citation type="journal article" date="2021" name="BMC Genomics">
        <title>Datura genome reveals duplications of psychoactive alkaloid biosynthetic genes and high mutation rate following tissue culture.</title>
        <authorList>
            <person name="Rajewski A."/>
            <person name="Carter-House D."/>
            <person name="Stajich J."/>
            <person name="Litt A."/>
        </authorList>
    </citation>
    <scope>NUCLEOTIDE SEQUENCE [LARGE SCALE GENOMIC DNA]</scope>
    <source>
        <strain evidence="2">AR-01</strain>
    </source>
</reference>
<name>A0ABS8ULL4_DATST</name>
<feature type="region of interest" description="Disordered" evidence="1">
    <location>
        <begin position="83"/>
        <end position="106"/>
    </location>
</feature>
<sequence length="106" mass="11896">ARARIATILKVEGTNLTRSLKVPGADLGHNCMPKAVSRHHRRCILPRVGFVLHSSEGARYVRGTELRLRDTLHATLKIIIRHPSSSEAPRQDRGTELMLRDNLRAT</sequence>
<evidence type="ECO:0000313" key="3">
    <source>
        <dbReference type="Proteomes" id="UP000823775"/>
    </source>
</evidence>
<organism evidence="2 3">
    <name type="scientific">Datura stramonium</name>
    <name type="common">Jimsonweed</name>
    <name type="synonym">Common thornapple</name>
    <dbReference type="NCBI Taxonomy" id="4076"/>
    <lineage>
        <taxon>Eukaryota</taxon>
        <taxon>Viridiplantae</taxon>
        <taxon>Streptophyta</taxon>
        <taxon>Embryophyta</taxon>
        <taxon>Tracheophyta</taxon>
        <taxon>Spermatophyta</taxon>
        <taxon>Magnoliopsida</taxon>
        <taxon>eudicotyledons</taxon>
        <taxon>Gunneridae</taxon>
        <taxon>Pentapetalae</taxon>
        <taxon>asterids</taxon>
        <taxon>lamiids</taxon>
        <taxon>Solanales</taxon>
        <taxon>Solanaceae</taxon>
        <taxon>Solanoideae</taxon>
        <taxon>Datureae</taxon>
        <taxon>Datura</taxon>
    </lineage>
</organism>
<accession>A0ABS8ULL4</accession>
<feature type="non-terminal residue" evidence="2">
    <location>
        <position position="106"/>
    </location>
</feature>
<comment type="caution">
    <text evidence="2">The sequence shown here is derived from an EMBL/GenBank/DDBJ whole genome shotgun (WGS) entry which is preliminary data.</text>
</comment>
<dbReference type="Proteomes" id="UP000823775">
    <property type="component" value="Unassembled WGS sequence"/>
</dbReference>
<protein>
    <submittedName>
        <fullName evidence="2">Uncharacterized protein</fullName>
    </submittedName>
</protein>
<evidence type="ECO:0000313" key="2">
    <source>
        <dbReference type="EMBL" id="MCD9559253.1"/>
    </source>
</evidence>
<feature type="compositionally biased region" description="Basic and acidic residues" evidence="1">
    <location>
        <begin position="89"/>
        <end position="106"/>
    </location>
</feature>
<gene>
    <name evidence="2" type="ORF">HAX54_017114</name>
</gene>
<keyword evidence="3" id="KW-1185">Reference proteome</keyword>
<feature type="non-terminal residue" evidence="2">
    <location>
        <position position="1"/>
    </location>
</feature>
<proteinExistence type="predicted"/>
<dbReference type="EMBL" id="JACEIK010002117">
    <property type="protein sequence ID" value="MCD9559253.1"/>
    <property type="molecule type" value="Genomic_DNA"/>
</dbReference>